<keyword evidence="2" id="KW-1185">Reference proteome</keyword>
<gene>
    <name evidence="1" type="ORF">KL771_01575</name>
</gene>
<dbReference type="Pfam" id="PF09601">
    <property type="entry name" value="DUF2459"/>
    <property type="match status" value="1"/>
</dbReference>
<dbReference type="RefSeq" id="WP_261966810.1">
    <property type="nucleotide sequence ID" value="NZ_JAHHZF010000001.1"/>
</dbReference>
<dbReference type="AlphaFoldDB" id="A0A947D064"/>
<dbReference type="InterPro" id="IPR011727">
    <property type="entry name" value="CHP02117"/>
</dbReference>
<evidence type="ECO:0000313" key="2">
    <source>
        <dbReference type="Proteomes" id="UP000766595"/>
    </source>
</evidence>
<name>A0A947D064_9HYPH</name>
<comment type="caution">
    <text evidence="1">The sequence shown here is derived from an EMBL/GenBank/DDBJ whole genome shotgun (WGS) entry which is preliminary data.</text>
</comment>
<protein>
    <submittedName>
        <fullName evidence="1">DUF2459 domain-containing protein</fullName>
    </submittedName>
</protein>
<sequence length="239" mass="25349">MRRIRVVLRWCAGIVLLFGALVVLAAALTARPAVPDLFPPRGGDAAVPVLLVDHGYHVGLIVPTSRIGAHAVATGSPAMADLAARFAGYEWLEIGWGDETFYRFAPTLGDVRIGMALSALAGFDDGTVLHVVGFTGDPRRVFAAGDVIGLTLGERGFNRMARGLAATFALTPVGQPETLGPGLYGASLFYRAAGRYSLLRDCNHWVAERLAEAGVPASPVPATLSRTLMRELRWRAGAS</sequence>
<evidence type="ECO:0000313" key="1">
    <source>
        <dbReference type="EMBL" id="MBT9288121.1"/>
    </source>
</evidence>
<reference evidence="1 2" key="1">
    <citation type="submission" date="2021-06" db="EMBL/GenBank/DDBJ databases">
        <authorList>
            <person name="Grouzdev D.S."/>
            <person name="Koziaeva V."/>
        </authorList>
    </citation>
    <scope>NUCLEOTIDE SEQUENCE [LARGE SCALE GENOMIC DNA]</scope>
    <source>
        <strain evidence="1 2">22</strain>
    </source>
</reference>
<dbReference type="Proteomes" id="UP000766595">
    <property type="component" value="Unassembled WGS sequence"/>
</dbReference>
<proteinExistence type="predicted"/>
<organism evidence="1 2">
    <name type="scientific">Prosthecodimorpha staleyi</name>
    <dbReference type="NCBI Taxonomy" id="2840188"/>
    <lineage>
        <taxon>Bacteria</taxon>
        <taxon>Pseudomonadati</taxon>
        <taxon>Pseudomonadota</taxon>
        <taxon>Alphaproteobacteria</taxon>
        <taxon>Hyphomicrobiales</taxon>
        <taxon>Ancalomicrobiaceae</taxon>
        <taxon>Prosthecodimorpha</taxon>
    </lineage>
</organism>
<dbReference type="EMBL" id="JAHHZF010000001">
    <property type="protein sequence ID" value="MBT9288121.1"/>
    <property type="molecule type" value="Genomic_DNA"/>
</dbReference>
<accession>A0A947D064</accession>